<dbReference type="Proteomes" id="UP000193420">
    <property type="component" value="Unassembled WGS sequence"/>
</dbReference>
<dbReference type="AlphaFoldDB" id="A0A1X7KII5"/>
<evidence type="ECO:0000313" key="6">
    <source>
        <dbReference type="Proteomes" id="UP000193420"/>
    </source>
</evidence>
<evidence type="ECO:0000259" key="3">
    <source>
        <dbReference type="Pfam" id="PF00465"/>
    </source>
</evidence>
<dbReference type="OrthoDB" id="9801156at2"/>
<sequence length="386" mass="41426">MINTFSTANRIISGAGASGHILEEVNRIGATRVLFITDSFIENIGLIDKLSAGFKEAGISRETFSKVQPNPTVHNVEEGLRILIESKADMLIAVGGGSPIDAAKAIAIAINNKPPLSQYMGYQKIPKPGIPVIAIPTTAGTGSEVTKVTVISDTETDVKMMIFDDYLLPEVALIDYELTLTMPAALTAHVGIDTLTHGIEAYVSKKSCAMTDALALSCIRLVAENLEIAWNDLNNKTAREGMAMAACHGGMAFTNSSVCLIHGMSRPLGVQFHLPHGLSNAVLLPTVTKFSISGAAHKYAQIARAMGMAKNTDTDEAANLDLIIGLEALNRRLKVPRLRDCKGIEKAKFHEVLHKMADDALASGSPQNNPIVPSKDEIIKLYQEAW</sequence>
<dbReference type="Pfam" id="PF00465">
    <property type="entry name" value="Fe-ADH"/>
    <property type="match status" value="1"/>
</dbReference>
<dbReference type="STRING" id="188872.SAMN03080602_02915"/>
<name>A0A1X7KII5_9FLAO</name>
<evidence type="ECO:0000259" key="4">
    <source>
        <dbReference type="Pfam" id="PF25137"/>
    </source>
</evidence>
<gene>
    <name evidence="5" type="ORF">SAMN03080602_02915</name>
</gene>
<dbReference type="CDD" id="cd08194">
    <property type="entry name" value="Fe-ADH-like"/>
    <property type="match status" value="1"/>
</dbReference>
<dbReference type="PANTHER" id="PTHR11496:SF102">
    <property type="entry name" value="ALCOHOL DEHYDROGENASE 4"/>
    <property type="match status" value="1"/>
</dbReference>
<dbReference type="GO" id="GO:0046872">
    <property type="term" value="F:metal ion binding"/>
    <property type="evidence" value="ECO:0007669"/>
    <property type="project" value="InterPro"/>
</dbReference>
<dbReference type="Pfam" id="PF25137">
    <property type="entry name" value="ADH_Fe_C"/>
    <property type="match status" value="1"/>
</dbReference>
<dbReference type="Gene3D" id="1.20.1090.10">
    <property type="entry name" value="Dehydroquinate synthase-like - alpha domain"/>
    <property type="match status" value="1"/>
</dbReference>
<evidence type="ECO:0000256" key="1">
    <source>
        <dbReference type="ARBA" id="ARBA00007358"/>
    </source>
</evidence>
<dbReference type="RefSeq" id="WP_085499675.1">
    <property type="nucleotide sequence ID" value="NZ_FXAO01000006.1"/>
</dbReference>
<dbReference type="InterPro" id="IPR001670">
    <property type="entry name" value="ADH_Fe/GldA"/>
</dbReference>
<dbReference type="SUPFAM" id="SSF56796">
    <property type="entry name" value="Dehydroquinate synthase-like"/>
    <property type="match status" value="1"/>
</dbReference>
<comment type="similarity">
    <text evidence="1">Belongs to the iron-containing alcohol dehydrogenase family.</text>
</comment>
<dbReference type="GO" id="GO:0004022">
    <property type="term" value="F:alcohol dehydrogenase (NAD+) activity"/>
    <property type="evidence" value="ECO:0007669"/>
    <property type="project" value="TreeGrafter"/>
</dbReference>
<feature type="domain" description="Fe-containing alcohol dehydrogenase-like C-terminal" evidence="4">
    <location>
        <begin position="187"/>
        <end position="386"/>
    </location>
</feature>
<dbReference type="FunFam" id="1.20.1090.10:FF:000001">
    <property type="entry name" value="Aldehyde-alcohol dehydrogenase"/>
    <property type="match status" value="1"/>
</dbReference>
<keyword evidence="6" id="KW-1185">Reference proteome</keyword>
<dbReference type="EMBL" id="FXAO01000006">
    <property type="protein sequence ID" value="SMG40862.1"/>
    <property type="molecule type" value="Genomic_DNA"/>
</dbReference>
<dbReference type="PANTHER" id="PTHR11496">
    <property type="entry name" value="ALCOHOL DEHYDROGENASE"/>
    <property type="match status" value="1"/>
</dbReference>
<dbReference type="FunFam" id="3.40.50.1970:FF:000003">
    <property type="entry name" value="Alcohol dehydrogenase, iron-containing"/>
    <property type="match status" value="1"/>
</dbReference>
<keyword evidence="2" id="KW-0560">Oxidoreductase</keyword>
<proteinExistence type="inferred from homology"/>
<evidence type="ECO:0000313" key="5">
    <source>
        <dbReference type="EMBL" id="SMG40862.1"/>
    </source>
</evidence>
<dbReference type="Gene3D" id="3.40.50.1970">
    <property type="match status" value="1"/>
</dbReference>
<feature type="domain" description="Alcohol dehydrogenase iron-type/glycerol dehydrogenase GldA" evidence="3">
    <location>
        <begin position="9"/>
        <end position="175"/>
    </location>
</feature>
<dbReference type="InterPro" id="IPR056798">
    <property type="entry name" value="ADH_Fe_C"/>
</dbReference>
<organism evidence="5 6">
    <name type="scientific">Arenibacter troitsensis</name>
    <dbReference type="NCBI Taxonomy" id="188872"/>
    <lineage>
        <taxon>Bacteria</taxon>
        <taxon>Pseudomonadati</taxon>
        <taxon>Bacteroidota</taxon>
        <taxon>Flavobacteriia</taxon>
        <taxon>Flavobacteriales</taxon>
        <taxon>Flavobacteriaceae</taxon>
        <taxon>Arenibacter</taxon>
    </lineage>
</organism>
<evidence type="ECO:0000256" key="2">
    <source>
        <dbReference type="ARBA" id="ARBA00023002"/>
    </source>
</evidence>
<accession>A0A1X7KII5</accession>
<dbReference type="InterPro" id="IPR039697">
    <property type="entry name" value="Alcohol_dehydrogenase_Fe"/>
</dbReference>
<reference evidence="6" key="1">
    <citation type="submission" date="2017-04" db="EMBL/GenBank/DDBJ databases">
        <authorList>
            <person name="Varghese N."/>
            <person name="Submissions S."/>
        </authorList>
    </citation>
    <scope>NUCLEOTIDE SEQUENCE [LARGE SCALE GENOMIC DNA]</scope>
    <source>
        <strain evidence="6">DSM 19835</strain>
    </source>
</reference>
<protein>
    <submittedName>
        <fullName evidence="5">Alcohol dehydrogenase, class IV</fullName>
    </submittedName>
</protein>